<dbReference type="PROSITE" id="PS50113">
    <property type="entry name" value="PAC"/>
    <property type="match status" value="2"/>
</dbReference>
<dbReference type="Gene3D" id="3.40.50.2300">
    <property type="match status" value="1"/>
</dbReference>
<dbReference type="PROSITE" id="PS50112">
    <property type="entry name" value="PAS"/>
    <property type="match status" value="2"/>
</dbReference>
<evidence type="ECO:0000313" key="21">
    <source>
        <dbReference type="Proteomes" id="UP000053370"/>
    </source>
</evidence>
<dbReference type="PROSITE" id="PS50109">
    <property type="entry name" value="HIS_KIN"/>
    <property type="match status" value="1"/>
</dbReference>
<dbReference type="CDD" id="cd17546">
    <property type="entry name" value="REC_hyHK_CKI1_RcsC-like"/>
    <property type="match status" value="1"/>
</dbReference>
<keyword evidence="8" id="KW-0418">Kinase</keyword>
<dbReference type="InterPro" id="IPR029016">
    <property type="entry name" value="GAF-like_dom_sf"/>
</dbReference>
<dbReference type="PRINTS" id="PR00344">
    <property type="entry name" value="BCTRLSENSOR"/>
</dbReference>
<feature type="domain" description="Response regulatory" evidence="17">
    <location>
        <begin position="917"/>
        <end position="1033"/>
    </location>
</feature>
<comment type="subcellular location">
    <subcellularLocation>
        <location evidence="2">Membrane</location>
    </subcellularLocation>
</comment>
<keyword evidence="9" id="KW-0067">ATP-binding</keyword>
<dbReference type="InterPro" id="IPR000700">
    <property type="entry name" value="PAS-assoc_C"/>
</dbReference>
<evidence type="ECO:0000259" key="16">
    <source>
        <dbReference type="PROSITE" id="PS50109"/>
    </source>
</evidence>
<dbReference type="InterPro" id="IPR001789">
    <property type="entry name" value="Sig_transdc_resp-reg_receiver"/>
</dbReference>
<reference evidence="20" key="1">
    <citation type="journal article" date="2015" name="Genome Announc.">
        <title>Draft Genome Sequence of Anaerolineae Strain TC1, a Novel Isolate from a Methanogenic Wastewater Treatment System.</title>
        <authorList>
            <person name="Matsuura N."/>
            <person name="Tourlousse D.M."/>
            <person name="Sun L."/>
            <person name="Toyonaga M."/>
            <person name="Kuroda K."/>
            <person name="Ohashi A."/>
            <person name="Cruz R."/>
            <person name="Yamaguchi T."/>
            <person name="Sekiguchi Y."/>
        </authorList>
    </citation>
    <scope>NUCLEOTIDE SEQUENCE [LARGE SCALE GENOMIC DNA]</scope>
    <source>
        <strain evidence="20">TC1</strain>
    </source>
</reference>
<dbReference type="GO" id="GO:0005886">
    <property type="term" value="C:plasma membrane"/>
    <property type="evidence" value="ECO:0007669"/>
    <property type="project" value="TreeGrafter"/>
</dbReference>
<dbReference type="InterPro" id="IPR011006">
    <property type="entry name" value="CheY-like_superfamily"/>
</dbReference>
<dbReference type="InterPro" id="IPR004358">
    <property type="entry name" value="Sig_transdc_His_kin-like_C"/>
</dbReference>
<evidence type="ECO:0000256" key="11">
    <source>
        <dbReference type="ARBA" id="ARBA00023136"/>
    </source>
</evidence>
<keyword evidence="11" id="KW-0472">Membrane</keyword>
<dbReference type="PROSITE" id="PS50110">
    <property type="entry name" value="RESPONSE_REGULATORY"/>
    <property type="match status" value="1"/>
</dbReference>
<dbReference type="SMART" id="SM00065">
    <property type="entry name" value="GAF"/>
    <property type="match status" value="2"/>
</dbReference>
<evidence type="ECO:0000256" key="8">
    <source>
        <dbReference type="ARBA" id="ARBA00022777"/>
    </source>
</evidence>
<evidence type="ECO:0000256" key="10">
    <source>
        <dbReference type="ARBA" id="ARBA00023012"/>
    </source>
</evidence>
<evidence type="ECO:0000313" key="20">
    <source>
        <dbReference type="EMBL" id="GAP40197.1"/>
    </source>
</evidence>
<dbReference type="Pfam" id="PF13185">
    <property type="entry name" value="GAF_2"/>
    <property type="match status" value="1"/>
</dbReference>
<dbReference type="SUPFAM" id="SSF55874">
    <property type="entry name" value="ATPase domain of HSP90 chaperone/DNA topoisomerase II/histidine kinase"/>
    <property type="match status" value="1"/>
</dbReference>
<feature type="domain" description="Histidine kinase" evidence="16">
    <location>
        <begin position="671"/>
        <end position="891"/>
    </location>
</feature>
<feature type="coiled-coil region" evidence="15">
    <location>
        <begin position="357"/>
        <end position="390"/>
    </location>
</feature>
<feature type="modified residue" description="4-aspartylphosphate" evidence="14">
    <location>
        <position position="966"/>
    </location>
</feature>
<feature type="domain" description="PAC" evidence="19">
    <location>
        <begin position="461"/>
        <end position="513"/>
    </location>
</feature>
<dbReference type="CDD" id="cd00082">
    <property type="entry name" value="HisKA"/>
    <property type="match status" value="1"/>
</dbReference>
<dbReference type="InterPro" id="IPR003018">
    <property type="entry name" value="GAF"/>
</dbReference>
<gene>
    <name evidence="20" type="ORF">ATC1_13163</name>
</gene>
<dbReference type="SUPFAM" id="SSF52172">
    <property type="entry name" value="CheY-like"/>
    <property type="match status" value="1"/>
</dbReference>
<dbReference type="InterPro" id="IPR036890">
    <property type="entry name" value="HATPase_C_sf"/>
</dbReference>
<dbReference type="Proteomes" id="UP000053370">
    <property type="component" value="Unassembled WGS sequence"/>
</dbReference>
<evidence type="ECO:0000259" key="19">
    <source>
        <dbReference type="PROSITE" id="PS50113"/>
    </source>
</evidence>
<dbReference type="SUPFAM" id="SSF47384">
    <property type="entry name" value="Homodimeric domain of signal transducing histidine kinase"/>
    <property type="match status" value="1"/>
</dbReference>
<dbReference type="AlphaFoldDB" id="A0A0S7BIK7"/>
<dbReference type="InterPro" id="IPR013767">
    <property type="entry name" value="PAS_fold"/>
</dbReference>
<dbReference type="PANTHER" id="PTHR43047:SF72">
    <property type="entry name" value="OSMOSENSING HISTIDINE PROTEIN KINASE SLN1"/>
    <property type="match status" value="1"/>
</dbReference>
<dbReference type="InterPro" id="IPR003594">
    <property type="entry name" value="HATPase_dom"/>
</dbReference>
<evidence type="ECO:0000256" key="7">
    <source>
        <dbReference type="ARBA" id="ARBA00022741"/>
    </source>
</evidence>
<dbReference type="Pfam" id="PF00989">
    <property type="entry name" value="PAS"/>
    <property type="match status" value="2"/>
</dbReference>
<dbReference type="CDD" id="cd00130">
    <property type="entry name" value="PAS"/>
    <property type="match status" value="2"/>
</dbReference>
<sequence length="1125" mass="127192">MVKKIINSFYQQLKKIPLFTVTSEKKDQIKELEWKNKILSVQYRIADAANSSKDLNRFFSDVHQIVSELMYAKNFLIVVYDDETGIISSPYFSDEKDEVFTTKPLDEFHGITGYMIRTGNSIKHGKDQINQLIASGEVMIYGFDFKDGIGTPLKNENRVIGAIFLQSYDETILYTERDEEILNSLATHITTALTRFLALEAERKRSVELEIVNLIQSGLAEEEPIEKIIDTVGKKLCGIFNPIRITIGLYEKKSNQVHNYYSFEKGNSKENHTNYPDINFLIEKFRENPQCEYFMAGRKANEANFLLPSLKNSKAGIAVPIRKNHHFLGAILLEAENGDYIYGEIDRNLLKSTAISLAEAFEKKQLAQQRNEALEELRKSEEKFRKIVQNLTHYVSIFDLNLHCMYVSPSVFTLTGYTPEERLAQNPNEYFSPETIRILYQFITDGGSQTCYSDLDSDQTITMDLEEIRKDGSIVFFQSSLTFLRDTAGKPNGTLVIAADITERKKNEEALRESEQRLLDIINFLPIATIVIDNQSRVTAWNRAVETMTGVKSEDMIGKGNYEYAIPFYGRRVPMLIDLISVSDEILKKRYLHVKHHGNILSAENFCGNLGENGLMLIGFASGLYNSKGELQGAIEALQDVTELRETERKLQEAKELAETANHSKSIFLANMSHEIRTPMNAILGFSQLMEHDSNLTEQQRDNLHIINHSGEHLLALINDILELSKIEAGRSTLVPNNFNLLSMMDDLEMMFRVSTDKKGLQLHIEMAEDVPVWVLMDQNKLRQVLINLIGNAVKFTSKGSVIVRINVSPEFGGKELLLFEIEDTGPGISEEEAAKLFEPFEQASSGEKTGGTGLGLSLSQGFVKMMGGIISVSSTIGKGSIFSFAIPYQQGIPGEISQSKQKKRVVGLVSIQDKFRILIVDDSETNRKILTQILTSVGFIVMEAANGAEAVKLFQIWKPRIIFMDMQMPVMDGYEATRKIKQTADGRNVVIVAMTASAFQEDRLKIMEAGVDGYISKPFKVDSLFETITQLTGAAFRYEEEETLNTIIENEDFAIFQKEIHKLPSQKIIDCCRAAENADYFQLIEIIQDIAASHSEIGKKLMDFANRYEYERIIALLKPPGFVQ</sequence>
<keyword evidence="5 14" id="KW-0597">Phosphoprotein</keyword>
<dbReference type="InterPro" id="IPR001610">
    <property type="entry name" value="PAC"/>
</dbReference>
<keyword evidence="10" id="KW-0902">Two-component regulatory system</keyword>
<dbReference type="OrthoDB" id="9809348at2"/>
<proteinExistence type="inferred from homology"/>
<evidence type="ECO:0000256" key="14">
    <source>
        <dbReference type="PROSITE-ProRule" id="PRU00169"/>
    </source>
</evidence>
<dbReference type="InterPro" id="IPR035965">
    <property type="entry name" value="PAS-like_dom_sf"/>
</dbReference>
<dbReference type="SUPFAM" id="SSF55781">
    <property type="entry name" value="GAF domain-like"/>
    <property type="match status" value="2"/>
</dbReference>
<dbReference type="Pfam" id="PF00512">
    <property type="entry name" value="HisKA"/>
    <property type="match status" value="1"/>
</dbReference>
<dbReference type="EMBL" id="DF968181">
    <property type="protein sequence ID" value="GAP40197.1"/>
    <property type="molecule type" value="Genomic_DNA"/>
</dbReference>
<dbReference type="InterPro" id="IPR005467">
    <property type="entry name" value="His_kinase_dom"/>
</dbReference>
<evidence type="ECO:0000256" key="15">
    <source>
        <dbReference type="SAM" id="Coils"/>
    </source>
</evidence>
<evidence type="ECO:0000259" key="17">
    <source>
        <dbReference type="PROSITE" id="PS50110"/>
    </source>
</evidence>
<dbReference type="CDD" id="cd16922">
    <property type="entry name" value="HATPase_EvgS-ArcB-TorS-like"/>
    <property type="match status" value="1"/>
</dbReference>
<dbReference type="STRING" id="1678840.ATC1_13163"/>
<accession>A0A0S7BIK7</accession>
<evidence type="ECO:0000256" key="4">
    <source>
        <dbReference type="ARBA" id="ARBA00012438"/>
    </source>
</evidence>
<evidence type="ECO:0000256" key="5">
    <source>
        <dbReference type="ARBA" id="ARBA00022553"/>
    </source>
</evidence>
<evidence type="ECO:0000259" key="18">
    <source>
        <dbReference type="PROSITE" id="PS50112"/>
    </source>
</evidence>
<dbReference type="FunFam" id="1.10.287.130:FF:000038">
    <property type="entry name" value="Sensory transduction histidine kinase"/>
    <property type="match status" value="1"/>
</dbReference>
<dbReference type="NCBIfam" id="TIGR00229">
    <property type="entry name" value="sensory_box"/>
    <property type="match status" value="2"/>
</dbReference>
<dbReference type="SMART" id="SM00388">
    <property type="entry name" value="HisKA"/>
    <property type="match status" value="1"/>
</dbReference>
<evidence type="ECO:0000256" key="12">
    <source>
        <dbReference type="ARBA" id="ARBA00023306"/>
    </source>
</evidence>
<dbReference type="RefSeq" id="WP_062279280.1">
    <property type="nucleotide sequence ID" value="NZ_DF968181.1"/>
</dbReference>
<dbReference type="Gene3D" id="3.30.565.10">
    <property type="entry name" value="Histidine kinase-like ATPase, C-terminal domain"/>
    <property type="match status" value="1"/>
</dbReference>
<name>A0A0S7BIK7_9CHLR</name>
<comment type="similarity">
    <text evidence="3">In the N-terminal section; belongs to the phytochrome family.</text>
</comment>
<evidence type="ECO:0000256" key="13">
    <source>
        <dbReference type="ARBA" id="ARBA00074306"/>
    </source>
</evidence>
<feature type="domain" description="PAS" evidence="18">
    <location>
        <begin position="514"/>
        <end position="559"/>
    </location>
</feature>
<dbReference type="Gene3D" id="1.10.287.130">
    <property type="match status" value="1"/>
</dbReference>
<dbReference type="PANTHER" id="PTHR43047">
    <property type="entry name" value="TWO-COMPONENT HISTIDINE PROTEIN KINASE"/>
    <property type="match status" value="1"/>
</dbReference>
<keyword evidence="12" id="KW-0131">Cell cycle</keyword>
<keyword evidence="6" id="KW-0808">Transferase</keyword>
<dbReference type="InterPro" id="IPR000014">
    <property type="entry name" value="PAS"/>
</dbReference>
<organism evidence="20">
    <name type="scientific">Flexilinea flocculi</name>
    <dbReference type="NCBI Taxonomy" id="1678840"/>
    <lineage>
        <taxon>Bacteria</taxon>
        <taxon>Bacillati</taxon>
        <taxon>Chloroflexota</taxon>
        <taxon>Anaerolineae</taxon>
        <taxon>Anaerolineales</taxon>
        <taxon>Anaerolineaceae</taxon>
        <taxon>Flexilinea</taxon>
    </lineage>
</organism>
<dbReference type="GO" id="GO:0005524">
    <property type="term" value="F:ATP binding"/>
    <property type="evidence" value="ECO:0007669"/>
    <property type="project" value="UniProtKB-KW"/>
</dbReference>
<dbReference type="Pfam" id="PF02518">
    <property type="entry name" value="HATPase_c"/>
    <property type="match status" value="1"/>
</dbReference>
<keyword evidence="15" id="KW-0175">Coiled coil</keyword>
<evidence type="ECO:0000256" key="9">
    <source>
        <dbReference type="ARBA" id="ARBA00022840"/>
    </source>
</evidence>
<dbReference type="FunFam" id="3.30.565.10:FF:000010">
    <property type="entry name" value="Sensor histidine kinase RcsC"/>
    <property type="match status" value="1"/>
</dbReference>
<comment type="catalytic activity">
    <reaction evidence="1">
        <text>ATP + protein L-histidine = ADP + protein N-phospho-L-histidine.</text>
        <dbReference type="EC" id="2.7.13.3"/>
    </reaction>
</comment>
<protein>
    <recommendedName>
        <fullName evidence="13">Circadian input-output histidine kinase CikA</fullName>
        <ecNumber evidence="4">2.7.13.3</ecNumber>
    </recommendedName>
</protein>
<keyword evidence="21" id="KW-1185">Reference proteome</keyword>
<dbReference type="SMART" id="SM00091">
    <property type="entry name" value="PAS"/>
    <property type="match status" value="2"/>
</dbReference>
<evidence type="ECO:0000256" key="6">
    <source>
        <dbReference type="ARBA" id="ARBA00022679"/>
    </source>
</evidence>
<dbReference type="EC" id="2.7.13.3" evidence="4"/>
<dbReference type="SMART" id="SM00086">
    <property type="entry name" value="PAC"/>
    <property type="match status" value="1"/>
</dbReference>
<dbReference type="InterPro" id="IPR036097">
    <property type="entry name" value="HisK_dim/P_sf"/>
</dbReference>
<evidence type="ECO:0000256" key="2">
    <source>
        <dbReference type="ARBA" id="ARBA00004370"/>
    </source>
</evidence>
<evidence type="ECO:0000256" key="1">
    <source>
        <dbReference type="ARBA" id="ARBA00000085"/>
    </source>
</evidence>
<dbReference type="SUPFAM" id="SSF55785">
    <property type="entry name" value="PYP-like sensor domain (PAS domain)"/>
    <property type="match status" value="2"/>
</dbReference>
<dbReference type="GO" id="GO:0006355">
    <property type="term" value="P:regulation of DNA-templated transcription"/>
    <property type="evidence" value="ECO:0007669"/>
    <property type="project" value="InterPro"/>
</dbReference>
<evidence type="ECO:0000256" key="3">
    <source>
        <dbReference type="ARBA" id="ARBA00006402"/>
    </source>
</evidence>
<feature type="domain" description="PAC" evidence="19">
    <location>
        <begin position="601"/>
        <end position="653"/>
    </location>
</feature>
<dbReference type="Gene3D" id="3.30.450.20">
    <property type="entry name" value="PAS domain"/>
    <property type="match status" value="2"/>
</dbReference>
<feature type="domain" description="PAS" evidence="18">
    <location>
        <begin position="380"/>
        <end position="434"/>
    </location>
</feature>
<dbReference type="InterPro" id="IPR003661">
    <property type="entry name" value="HisK_dim/P_dom"/>
</dbReference>
<keyword evidence="7" id="KW-0547">Nucleotide-binding</keyword>
<dbReference type="SMART" id="SM00448">
    <property type="entry name" value="REC"/>
    <property type="match status" value="1"/>
</dbReference>
<dbReference type="GO" id="GO:0000155">
    <property type="term" value="F:phosphorelay sensor kinase activity"/>
    <property type="evidence" value="ECO:0007669"/>
    <property type="project" value="InterPro"/>
</dbReference>
<dbReference type="Pfam" id="PF00072">
    <property type="entry name" value="Response_reg"/>
    <property type="match status" value="1"/>
</dbReference>
<dbReference type="Gene3D" id="3.30.450.40">
    <property type="match status" value="2"/>
</dbReference>
<dbReference type="GO" id="GO:0009927">
    <property type="term" value="F:histidine phosphotransfer kinase activity"/>
    <property type="evidence" value="ECO:0007669"/>
    <property type="project" value="TreeGrafter"/>
</dbReference>
<dbReference type="SMART" id="SM00387">
    <property type="entry name" value="HATPase_c"/>
    <property type="match status" value="1"/>
</dbReference>